<proteinExistence type="inferred from homology"/>
<feature type="domain" description="Fumarylacetoacetase-like C-terminal" evidence="3">
    <location>
        <begin position="72"/>
        <end position="276"/>
    </location>
</feature>
<evidence type="ECO:0000256" key="1">
    <source>
        <dbReference type="ARBA" id="ARBA00010211"/>
    </source>
</evidence>
<dbReference type="RefSeq" id="WP_164352521.1">
    <property type="nucleotide sequence ID" value="NZ_JAABNT010000002.1"/>
</dbReference>
<dbReference type="Pfam" id="PF01557">
    <property type="entry name" value="FAA_hydrolase"/>
    <property type="match status" value="1"/>
</dbReference>
<evidence type="ECO:0000259" key="3">
    <source>
        <dbReference type="Pfam" id="PF01557"/>
    </source>
</evidence>
<keyword evidence="2" id="KW-0479">Metal-binding</keyword>
<comment type="caution">
    <text evidence="4">The sequence shown here is derived from an EMBL/GenBank/DDBJ whole genome shotgun (WGS) entry which is preliminary data.</text>
</comment>
<dbReference type="PANTHER" id="PTHR42796">
    <property type="entry name" value="FUMARYLACETOACETATE HYDROLASE DOMAIN-CONTAINING PROTEIN 2A-RELATED"/>
    <property type="match status" value="1"/>
</dbReference>
<dbReference type="InterPro" id="IPR011234">
    <property type="entry name" value="Fumarylacetoacetase-like_C"/>
</dbReference>
<dbReference type="SUPFAM" id="SSF56529">
    <property type="entry name" value="FAH"/>
    <property type="match status" value="1"/>
</dbReference>
<reference evidence="4 5" key="1">
    <citation type="submission" date="2020-01" db="EMBL/GenBank/DDBJ databases">
        <title>Sulfitobacter sediminilitoris sp. nov., isolated from a tidal flat.</title>
        <authorList>
            <person name="Park S."/>
            <person name="Yoon J.-H."/>
        </authorList>
    </citation>
    <scope>NUCLEOTIDE SEQUENCE [LARGE SCALE GENOMIC DNA]</scope>
    <source>
        <strain evidence="4 5">JBTF-M27</strain>
    </source>
</reference>
<dbReference type="EMBL" id="JAABNT010000002">
    <property type="protein sequence ID" value="NEK21682.1"/>
    <property type="molecule type" value="Genomic_DNA"/>
</dbReference>
<organism evidence="4 5">
    <name type="scientific">Sulfitobacter sediminilitoris</name>
    <dbReference type="NCBI Taxonomy" id="2698830"/>
    <lineage>
        <taxon>Bacteria</taxon>
        <taxon>Pseudomonadati</taxon>
        <taxon>Pseudomonadota</taxon>
        <taxon>Alphaproteobacteria</taxon>
        <taxon>Rhodobacterales</taxon>
        <taxon>Roseobacteraceae</taxon>
        <taxon>Sulfitobacter</taxon>
    </lineage>
</organism>
<dbReference type="GO" id="GO:0016853">
    <property type="term" value="F:isomerase activity"/>
    <property type="evidence" value="ECO:0007669"/>
    <property type="project" value="UniProtKB-ARBA"/>
</dbReference>
<dbReference type="InterPro" id="IPR036663">
    <property type="entry name" value="Fumarylacetoacetase_C_sf"/>
</dbReference>
<dbReference type="Proteomes" id="UP000468591">
    <property type="component" value="Unassembled WGS sequence"/>
</dbReference>
<comment type="similarity">
    <text evidence="1">Belongs to the FAH family.</text>
</comment>
<dbReference type="FunFam" id="3.90.850.10:FF:000002">
    <property type="entry name" value="2-hydroxyhepta-2,4-diene-1,7-dioate isomerase"/>
    <property type="match status" value="1"/>
</dbReference>
<name>A0A6P0C6E3_9RHOB</name>
<dbReference type="InterPro" id="IPR051121">
    <property type="entry name" value="FAH"/>
</dbReference>
<evidence type="ECO:0000313" key="5">
    <source>
        <dbReference type="Proteomes" id="UP000468591"/>
    </source>
</evidence>
<evidence type="ECO:0000313" key="4">
    <source>
        <dbReference type="EMBL" id="NEK21682.1"/>
    </source>
</evidence>
<protein>
    <submittedName>
        <fullName evidence="4">5-oxopent-3-ene-1,2,5-tricarboxylate decarboxylase</fullName>
    </submittedName>
</protein>
<sequence length="282" mass="30294">MRLVTFQRADKSQSYGTVEGDLIRDAGAVLGGTYPDLRSVLDAGATADLDGKGDTIKMSDVTLLPPVPNPEKILCIGLNYLPHILESGRAKPEYPSIFTRYPASVVGHGTPIERPLASREFDYEGELALVIGKAGRHISEDDAWDHILGYSCFNEGSVRDYQNHTTQFWPGKSFERSGAMGPWIVTSDEVGDITAQTLTTRVNGNVEQHAPISDLAIGIPEIIAYASTVLTLKPGDIIVTGTPGGVGRYRKPQLFLEPGMSVEVEISGVGTLVNGVIDEPSA</sequence>
<evidence type="ECO:0000256" key="2">
    <source>
        <dbReference type="ARBA" id="ARBA00022723"/>
    </source>
</evidence>
<dbReference type="GO" id="GO:0046872">
    <property type="term" value="F:metal ion binding"/>
    <property type="evidence" value="ECO:0007669"/>
    <property type="project" value="UniProtKB-KW"/>
</dbReference>
<dbReference type="PANTHER" id="PTHR42796:SF4">
    <property type="entry name" value="FUMARYLACETOACETATE HYDROLASE DOMAIN-CONTAINING PROTEIN 2A"/>
    <property type="match status" value="1"/>
</dbReference>
<keyword evidence="5" id="KW-1185">Reference proteome</keyword>
<dbReference type="AlphaFoldDB" id="A0A6P0C6E3"/>
<dbReference type="Gene3D" id="3.90.850.10">
    <property type="entry name" value="Fumarylacetoacetase-like, C-terminal domain"/>
    <property type="match status" value="1"/>
</dbReference>
<dbReference type="GO" id="GO:0019752">
    <property type="term" value="P:carboxylic acid metabolic process"/>
    <property type="evidence" value="ECO:0007669"/>
    <property type="project" value="UniProtKB-ARBA"/>
</dbReference>
<gene>
    <name evidence="4" type="ORF">GV827_04595</name>
</gene>
<accession>A0A6P0C6E3</accession>